<dbReference type="AlphaFoldDB" id="A0A382PQC7"/>
<dbReference type="PANTHER" id="PTHR10681">
    <property type="entry name" value="THIOREDOXIN PEROXIDASE"/>
    <property type="match status" value="1"/>
</dbReference>
<dbReference type="SUPFAM" id="SSF52833">
    <property type="entry name" value="Thioredoxin-like"/>
    <property type="match status" value="1"/>
</dbReference>
<dbReference type="EMBL" id="UINC01109026">
    <property type="protein sequence ID" value="SVC75569.1"/>
    <property type="molecule type" value="Genomic_DNA"/>
</dbReference>
<feature type="non-terminal residue" evidence="6">
    <location>
        <position position="1"/>
    </location>
</feature>
<dbReference type="InterPro" id="IPR050217">
    <property type="entry name" value="Peroxiredoxin"/>
</dbReference>
<dbReference type="InterPro" id="IPR036249">
    <property type="entry name" value="Thioredoxin-like_sf"/>
</dbReference>
<dbReference type="GO" id="GO:0005829">
    <property type="term" value="C:cytosol"/>
    <property type="evidence" value="ECO:0007669"/>
    <property type="project" value="TreeGrafter"/>
</dbReference>
<protein>
    <recommendedName>
        <fullName evidence="5">Alkyl hydroperoxide reductase subunit C/ Thiol specific antioxidant domain-containing protein</fullName>
    </recommendedName>
</protein>
<dbReference type="Pfam" id="PF00578">
    <property type="entry name" value="AhpC-TSA"/>
    <property type="match status" value="1"/>
</dbReference>
<evidence type="ECO:0000256" key="2">
    <source>
        <dbReference type="ARBA" id="ARBA00022862"/>
    </source>
</evidence>
<reference evidence="6" key="1">
    <citation type="submission" date="2018-05" db="EMBL/GenBank/DDBJ databases">
        <authorList>
            <person name="Lanie J.A."/>
            <person name="Ng W.-L."/>
            <person name="Kazmierczak K.M."/>
            <person name="Andrzejewski T.M."/>
            <person name="Davidsen T.M."/>
            <person name="Wayne K.J."/>
            <person name="Tettelin H."/>
            <person name="Glass J.I."/>
            <person name="Rusch D."/>
            <person name="Podicherti R."/>
            <person name="Tsui H.-C.T."/>
            <person name="Winkler M.E."/>
        </authorList>
    </citation>
    <scope>NUCLEOTIDE SEQUENCE</scope>
</reference>
<dbReference type="GO" id="GO:0045454">
    <property type="term" value="P:cell redox homeostasis"/>
    <property type="evidence" value="ECO:0007669"/>
    <property type="project" value="TreeGrafter"/>
</dbReference>
<dbReference type="GO" id="GO:0042744">
    <property type="term" value="P:hydrogen peroxide catabolic process"/>
    <property type="evidence" value="ECO:0007669"/>
    <property type="project" value="TreeGrafter"/>
</dbReference>
<dbReference type="PANTHER" id="PTHR10681:SF121">
    <property type="entry name" value="ALKYL HYDROPEROXIDE REDUCTASE C"/>
    <property type="match status" value="1"/>
</dbReference>
<dbReference type="Gene3D" id="3.40.30.10">
    <property type="entry name" value="Glutaredoxin"/>
    <property type="match status" value="1"/>
</dbReference>
<sequence length="81" mass="8737">MDILSDEAQVVGISGDNEFCKLAWKESNPLIENIAHTLCADLGLKLANMLGIADEIEGVCQRATFIVDPQGTIQHITVNAL</sequence>
<feature type="non-terminal residue" evidence="6">
    <location>
        <position position="81"/>
    </location>
</feature>
<evidence type="ECO:0000256" key="1">
    <source>
        <dbReference type="ARBA" id="ARBA00022559"/>
    </source>
</evidence>
<evidence type="ECO:0000313" key="6">
    <source>
        <dbReference type="EMBL" id="SVC75569.1"/>
    </source>
</evidence>
<evidence type="ECO:0000256" key="4">
    <source>
        <dbReference type="ARBA" id="ARBA00023284"/>
    </source>
</evidence>
<dbReference type="GO" id="GO:0006979">
    <property type="term" value="P:response to oxidative stress"/>
    <property type="evidence" value="ECO:0007669"/>
    <property type="project" value="TreeGrafter"/>
</dbReference>
<keyword evidence="2" id="KW-0049">Antioxidant</keyword>
<keyword evidence="1" id="KW-0575">Peroxidase</keyword>
<dbReference type="GO" id="GO:0008379">
    <property type="term" value="F:thioredoxin peroxidase activity"/>
    <property type="evidence" value="ECO:0007669"/>
    <property type="project" value="TreeGrafter"/>
</dbReference>
<proteinExistence type="predicted"/>
<keyword evidence="3" id="KW-0560">Oxidoreductase</keyword>
<name>A0A382PQC7_9ZZZZ</name>
<evidence type="ECO:0000256" key="3">
    <source>
        <dbReference type="ARBA" id="ARBA00023002"/>
    </source>
</evidence>
<accession>A0A382PQC7</accession>
<evidence type="ECO:0000259" key="5">
    <source>
        <dbReference type="Pfam" id="PF00578"/>
    </source>
</evidence>
<gene>
    <name evidence="6" type="ORF">METZ01_LOCUS328423</name>
</gene>
<organism evidence="6">
    <name type="scientific">marine metagenome</name>
    <dbReference type="NCBI Taxonomy" id="408172"/>
    <lineage>
        <taxon>unclassified sequences</taxon>
        <taxon>metagenomes</taxon>
        <taxon>ecological metagenomes</taxon>
    </lineage>
</organism>
<dbReference type="InterPro" id="IPR000866">
    <property type="entry name" value="AhpC/TSA"/>
</dbReference>
<feature type="domain" description="Alkyl hydroperoxide reductase subunit C/ Thiol specific antioxidant" evidence="5">
    <location>
        <begin position="6"/>
        <end position="76"/>
    </location>
</feature>
<dbReference type="GO" id="GO:0033554">
    <property type="term" value="P:cellular response to stress"/>
    <property type="evidence" value="ECO:0007669"/>
    <property type="project" value="TreeGrafter"/>
</dbReference>
<keyword evidence="4" id="KW-0676">Redox-active center</keyword>